<name>A0ABN7VRD9_GIGMA</name>
<evidence type="ECO:0000313" key="1">
    <source>
        <dbReference type="EMBL" id="CAG8791143.1"/>
    </source>
</evidence>
<sequence>NKLIIEFPDTVSYLNHALFNEKEHWAICYTSKVFNARMQFIQRVKDQNTIIKNSVNSSTSLINLVKSIDEQIDQASTYIQYKN</sequence>
<dbReference type="Proteomes" id="UP000789901">
    <property type="component" value="Unassembled WGS sequence"/>
</dbReference>
<evidence type="ECO:0000313" key="2">
    <source>
        <dbReference type="Proteomes" id="UP000789901"/>
    </source>
</evidence>
<reference evidence="1 2" key="1">
    <citation type="submission" date="2021-06" db="EMBL/GenBank/DDBJ databases">
        <authorList>
            <person name="Kallberg Y."/>
            <person name="Tangrot J."/>
            <person name="Rosling A."/>
        </authorList>
    </citation>
    <scope>NUCLEOTIDE SEQUENCE [LARGE SCALE GENOMIC DNA]</scope>
    <source>
        <strain evidence="1 2">120-4 pot B 10/14</strain>
    </source>
</reference>
<proteinExistence type="predicted"/>
<gene>
    <name evidence="1" type="ORF">GMARGA_LOCUS21260</name>
</gene>
<organism evidence="1 2">
    <name type="scientific">Gigaspora margarita</name>
    <dbReference type="NCBI Taxonomy" id="4874"/>
    <lineage>
        <taxon>Eukaryota</taxon>
        <taxon>Fungi</taxon>
        <taxon>Fungi incertae sedis</taxon>
        <taxon>Mucoromycota</taxon>
        <taxon>Glomeromycotina</taxon>
        <taxon>Glomeromycetes</taxon>
        <taxon>Diversisporales</taxon>
        <taxon>Gigasporaceae</taxon>
        <taxon>Gigaspora</taxon>
    </lineage>
</organism>
<dbReference type="EMBL" id="CAJVQB010019442">
    <property type="protein sequence ID" value="CAG8791143.1"/>
    <property type="molecule type" value="Genomic_DNA"/>
</dbReference>
<protein>
    <submittedName>
        <fullName evidence="1">25378_t:CDS:1</fullName>
    </submittedName>
</protein>
<feature type="non-terminal residue" evidence="1">
    <location>
        <position position="1"/>
    </location>
</feature>
<keyword evidence="2" id="KW-1185">Reference proteome</keyword>
<accession>A0ABN7VRD9</accession>
<comment type="caution">
    <text evidence="1">The sequence shown here is derived from an EMBL/GenBank/DDBJ whole genome shotgun (WGS) entry which is preliminary data.</text>
</comment>